<evidence type="ECO:0000313" key="3">
    <source>
        <dbReference type="EMBL" id="NGM84618.1"/>
    </source>
</evidence>
<feature type="coiled-coil region" evidence="2">
    <location>
        <begin position="843"/>
        <end position="910"/>
    </location>
</feature>
<keyword evidence="1 2" id="KW-0175">Coiled coil</keyword>
<dbReference type="Gene3D" id="3.40.50.300">
    <property type="entry name" value="P-loop containing nucleotide triphosphate hydrolases"/>
    <property type="match status" value="2"/>
</dbReference>
<dbReference type="Proteomes" id="UP000480151">
    <property type="component" value="Unassembled WGS sequence"/>
</dbReference>
<dbReference type="EMBL" id="JAAKGU010000010">
    <property type="protein sequence ID" value="NGM84618.1"/>
    <property type="molecule type" value="Genomic_DNA"/>
</dbReference>
<keyword evidence="4" id="KW-1185">Reference proteome</keyword>
<dbReference type="InterPro" id="IPR027417">
    <property type="entry name" value="P-loop_NTPase"/>
</dbReference>
<dbReference type="GO" id="GO:0000724">
    <property type="term" value="P:double-strand break repair via homologous recombination"/>
    <property type="evidence" value="ECO:0007669"/>
    <property type="project" value="TreeGrafter"/>
</dbReference>
<evidence type="ECO:0000256" key="2">
    <source>
        <dbReference type="SAM" id="Coils"/>
    </source>
</evidence>
<proteinExistence type="predicted"/>
<name>A0A6M1PPV1_9BACL</name>
<reference evidence="3 4" key="1">
    <citation type="submission" date="2020-02" db="EMBL/GenBank/DDBJ databases">
        <authorList>
            <person name="Gao J."/>
            <person name="Sun J."/>
        </authorList>
    </citation>
    <scope>NUCLEOTIDE SEQUENCE [LARGE SCALE GENOMIC DNA]</scope>
    <source>
        <strain evidence="3 4">7124</strain>
    </source>
</reference>
<feature type="coiled-coil region" evidence="2">
    <location>
        <begin position="265"/>
        <end position="383"/>
    </location>
</feature>
<protein>
    <submittedName>
        <fullName evidence="3">Chromosome segregation protein SMC</fullName>
    </submittedName>
</protein>
<dbReference type="PANTHER" id="PTHR45916">
    <property type="entry name" value="STRUCTURAL MAINTENANCE OF CHROMOSOMES PROTEIN 5"/>
    <property type="match status" value="1"/>
</dbReference>
<dbReference type="CDD" id="cd00267">
    <property type="entry name" value="ABC_ATPase"/>
    <property type="match status" value="1"/>
</dbReference>
<comment type="caution">
    <text evidence="3">The sequence shown here is derived from an EMBL/GenBank/DDBJ whole genome shotgun (WGS) entry which is preliminary data.</text>
</comment>
<dbReference type="PANTHER" id="PTHR45916:SF1">
    <property type="entry name" value="STRUCTURAL MAINTENANCE OF CHROMOSOMES PROTEIN 5"/>
    <property type="match status" value="1"/>
</dbReference>
<organism evidence="3 4">
    <name type="scientific">Paenibacillus apii</name>
    <dbReference type="NCBI Taxonomy" id="1850370"/>
    <lineage>
        <taxon>Bacteria</taxon>
        <taxon>Bacillati</taxon>
        <taxon>Bacillota</taxon>
        <taxon>Bacilli</taxon>
        <taxon>Bacillales</taxon>
        <taxon>Paenibacillaceae</taxon>
        <taxon>Paenibacillus</taxon>
    </lineage>
</organism>
<dbReference type="GO" id="GO:0030915">
    <property type="term" value="C:Smc5-Smc6 complex"/>
    <property type="evidence" value="ECO:0007669"/>
    <property type="project" value="TreeGrafter"/>
</dbReference>
<feature type="coiled-coil region" evidence="2">
    <location>
        <begin position="610"/>
        <end position="637"/>
    </location>
</feature>
<evidence type="ECO:0000313" key="4">
    <source>
        <dbReference type="Proteomes" id="UP000480151"/>
    </source>
</evidence>
<dbReference type="RefSeq" id="WP_165101710.1">
    <property type="nucleotide sequence ID" value="NZ_JAAKGU010000010.1"/>
</dbReference>
<accession>A0A6M1PPV1</accession>
<dbReference type="GO" id="GO:0003697">
    <property type="term" value="F:single-stranded DNA binding"/>
    <property type="evidence" value="ECO:0007669"/>
    <property type="project" value="TreeGrafter"/>
</dbReference>
<sequence length="1077" mass="124001">MNPWALEFSGIRDFTDTRLEWGGADDHVLIGGPNGSGKSTITFCLGAVLASSKVDLEGLRSRNLPPDRVWRAAIQLVFANTGDSPVDAGAYIGFRLNLEQQPGEPLRKEYYICEGEEAWKWETETRYTPGDSANDLHEYRQQLKHKYKVAPDAFYLIWYQQDVNQFAVMRPEERFRIFSEMTGIDRMQHNWEKVKEERKDALSALQTAESNQHSHKLNLGNWQQERDRLLGRNERRRLGLHTALTASAALERLFSRESYALKERIGGLEERLGAEKERLIGLEEEHRSCQEELEDKTRQKNELDGLLAELEGQTNEERALRERLSDEYRQLEDILRELDKQMRAIPYSRAQVEERLAQDRGRLRETEAKELETEEKYREAQTHLDRLSGEVGRLKYAQEEDFRRLGDAKKMLAQYGGSAGLEREAESLESRRSALLDSGRELEQGIRSMKEEVFTLMKGGGMLSLRQAKSIGRLRGQGLTVYTLPDLLEMDEHVPLEREERLDAIKYTLFVDARSFAAPTDVCHVELPAVVPERTMDDLPPLGLRVKQDLDDKTYAAAQKALWWIGTLISGVASSKAWLGNGQLVDALGRRGAQEDRQWILHPRGIKLRMKHAGEELDKLELQLDSERRELAECEERLGLIRSVLQKIKEAETVVGDVAQRDLRKRELERKTDELRKWTEIRDESAGEARQLNRTAAELAVRIEALEGYRQVYDRADRESSAIERFGQLGRELEISAERVQKLERELQDREQEADRLVRSLESARRRVREQLQYIEESNKTMEALTREKNDGLELLEVAEESRTAERRFHSDWTVRLDSVYAALLEESPDFPPAADWNPAQAKARKEDALVQLNQAIAETVDENAVENYEKVRLEFERGEQEVQNARMLLRQLEESLAELEAKLISTTDYEIKQINSRFTRYMDLFSFDGEVSWELQEMKQGNVKYYLNIRARKQGHRGPLEEIGIKGRGGRVGKGVSGGEESLSSLLFALSLLKTIEAEPGFIVLDEFDSALDEGRKSKVFELYEQELSRKMIILSPKSHESDYLRHFNEAFVVYHDARVPQSAVIRIKKKAVVKV</sequence>
<dbReference type="SUPFAM" id="SSF52540">
    <property type="entry name" value="P-loop containing nucleoside triphosphate hydrolases"/>
    <property type="match status" value="2"/>
</dbReference>
<gene>
    <name evidence="3" type="ORF">G5B47_19600</name>
</gene>
<feature type="coiled-coil region" evidence="2">
    <location>
        <begin position="726"/>
        <end position="802"/>
    </location>
</feature>
<evidence type="ECO:0000256" key="1">
    <source>
        <dbReference type="ARBA" id="ARBA00023054"/>
    </source>
</evidence>
<dbReference type="AlphaFoldDB" id="A0A6M1PPV1"/>